<dbReference type="InterPro" id="IPR020900">
    <property type="entry name" value="Arg_repress_DNA-bd"/>
</dbReference>
<evidence type="ECO:0000256" key="3">
    <source>
        <dbReference type="ARBA" id="ARBA00008316"/>
    </source>
</evidence>
<evidence type="ECO:0000256" key="6">
    <source>
        <dbReference type="ARBA" id="ARBA00023015"/>
    </source>
</evidence>
<dbReference type="UniPathway" id="UPA00068"/>
<reference evidence="12 13" key="1">
    <citation type="submission" date="2018-08" db="EMBL/GenBank/DDBJ databases">
        <title>Acidipila sp. 4G-K13, an acidobacterium isolated from forest soil.</title>
        <authorList>
            <person name="Gao Z.-H."/>
            <person name="Qiu L.-H."/>
        </authorList>
    </citation>
    <scope>NUCLEOTIDE SEQUENCE [LARGE SCALE GENOMIC DNA]</scope>
    <source>
        <strain evidence="12 13">4G-K13</strain>
    </source>
</reference>
<dbReference type="InterPro" id="IPR036251">
    <property type="entry name" value="Arg_repress_C_sf"/>
</dbReference>
<dbReference type="GO" id="GO:0034618">
    <property type="term" value="F:arginine binding"/>
    <property type="evidence" value="ECO:0007669"/>
    <property type="project" value="InterPro"/>
</dbReference>
<organism evidence="12 13">
    <name type="scientific">Paracidobacterium acidisoli</name>
    <dbReference type="NCBI Taxonomy" id="2303751"/>
    <lineage>
        <taxon>Bacteria</taxon>
        <taxon>Pseudomonadati</taxon>
        <taxon>Acidobacteriota</taxon>
        <taxon>Terriglobia</taxon>
        <taxon>Terriglobales</taxon>
        <taxon>Acidobacteriaceae</taxon>
        <taxon>Paracidobacterium</taxon>
    </lineage>
</organism>
<proteinExistence type="inferred from homology"/>
<sequence>MSKTERHNAIRELVATAAIGSQDELRRKLIRRGFDVTQATLSRDIHELHLYKGPDGYAFPNGNGAHTDDEDDRAPSINDVLGQFGLKVKQALNQLVLVTTAGSAQPVALAIDDEDIPEVVGTIAGDDTVLIICPDQKRASLLRERLEEMIG</sequence>
<keyword evidence="9" id="KW-0678">Repressor</keyword>
<dbReference type="InterPro" id="IPR020899">
    <property type="entry name" value="Arg_repress_C"/>
</dbReference>
<dbReference type="Pfam" id="PF02863">
    <property type="entry name" value="Arg_repressor_C"/>
    <property type="match status" value="1"/>
</dbReference>
<feature type="domain" description="Arginine repressor C-terminal" evidence="11">
    <location>
        <begin position="84"/>
        <end position="147"/>
    </location>
</feature>
<dbReference type="HAMAP" id="MF_00173">
    <property type="entry name" value="Arg_repressor"/>
    <property type="match status" value="1"/>
</dbReference>
<dbReference type="PANTHER" id="PTHR34471">
    <property type="entry name" value="ARGININE REPRESSOR"/>
    <property type="match status" value="1"/>
</dbReference>
<dbReference type="GO" id="GO:1900079">
    <property type="term" value="P:regulation of arginine biosynthetic process"/>
    <property type="evidence" value="ECO:0007669"/>
    <property type="project" value="UniProtKB-UniRule"/>
</dbReference>
<keyword evidence="8 9" id="KW-0804">Transcription</keyword>
<accession>A0A372ITV1</accession>
<keyword evidence="5 9" id="KW-0963">Cytoplasm</keyword>
<evidence type="ECO:0000259" key="10">
    <source>
        <dbReference type="Pfam" id="PF01316"/>
    </source>
</evidence>
<dbReference type="GO" id="GO:0003677">
    <property type="term" value="F:DNA binding"/>
    <property type="evidence" value="ECO:0007669"/>
    <property type="project" value="UniProtKB-KW"/>
</dbReference>
<evidence type="ECO:0000313" key="12">
    <source>
        <dbReference type="EMBL" id="RFU18367.1"/>
    </source>
</evidence>
<evidence type="ECO:0000256" key="9">
    <source>
        <dbReference type="HAMAP-Rule" id="MF_00173"/>
    </source>
</evidence>
<keyword evidence="9" id="KW-0028">Amino-acid biosynthesis</keyword>
<dbReference type="AlphaFoldDB" id="A0A372ITV1"/>
<evidence type="ECO:0000256" key="4">
    <source>
        <dbReference type="ARBA" id="ARBA00021148"/>
    </source>
</evidence>
<keyword evidence="6 9" id="KW-0805">Transcription regulation</keyword>
<keyword evidence="13" id="KW-1185">Reference proteome</keyword>
<keyword evidence="7 9" id="KW-0238">DNA-binding</keyword>
<dbReference type="Gene3D" id="3.30.1360.40">
    <property type="match status" value="1"/>
</dbReference>
<dbReference type="RefSeq" id="WP_117297661.1">
    <property type="nucleotide sequence ID" value="NZ_QVQT02000001.1"/>
</dbReference>
<dbReference type="InterPro" id="IPR036390">
    <property type="entry name" value="WH_DNA-bd_sf"/>
</dbReference>
<dbReference type="Proteomes" id="UP000264702">
    <property type="component" value="Unassembled WGS sequence"/>
</dbReference>
<dbReference type="EMBL" id="QVQT01000001">
    <property type="protein sequence ID" value="RFU18367.1"/>
    <property type="molecule type" value="Genomic_DNA"/>
</dbReference>
<evidence type="ECO:0000256" key="7">
    <source>
        <dbReference type="ARBA" id="ARBA00023125"/>
    </source>
</evidence>
<dbReference type="InterPro" id="IPR036388">
    <property type="entry name" value="WH-like_DNA-bd_sf"/>
</dbReference>
<evidence type="ECO:0000256" key="8">
    <source>
        <dbReference type="ARBA" id="ARBA00023163"/>
    </source>
</evidence>
<comment type="similarity">
    <text evidence="3 9">Belongs to the ArgR family.</text>
</comment>
<dbReference type="GO" id="GO:0005737">
    <property type="term" value="C:cytoplasm"/>
    <property type="evidence" value="ECO:0007669"/>
    <property type="project" value="UniProtKB-SubCell"/>
</dbReference>
<evidence type="ECO:0000256" key="5">
    <source>
        <dbReference type="ARBA" id="ARBA00022490"/>
    </source>
</evidence>
<gene>
    <name evidence="9" type="primary">argR</name>
    <name evidence="12" type="ORF">D0Y96_02030</name>
</gene>
<protein>
    <recommendedName>
        <fullName evidence="4 9">Arginine repressor</fullName>
    </recommendedName>
</protein>
<name>A0A372ITV1_9BACT</name>
<dbReference type="Gene3D" id="1.10.10.10">
    <property type="entry name" value="Winged helix-like DNA-binding domain superfamily/Winged helix DNA-binding domain"/>
    <property type="match status" value="1"/>
</dbReference>
<dbReference type="SUPFAM" id="SSF46785">
    <property type="entry name" value="Winged helix' DNA-binding domain"/>
    <property type="match status" value="1"/>
</dbReference>
<evidence type="ECO:0000259" key="11">
    <source>
        <dbReference type="Pfam" id="PF02863"/>
    </source>
</evidence>
<comment type="subcellular location">
    <subcellularLocation>
        <location evidence="1 9">Cytoplasm</location>
    </subcellularLocation>
</comment>
<dbReference type="SUPFAM" id="SSF55252">
    <property type="entry name" value="C-terminal domain of arginine repressor"/>
    <property type="match status" value="1"/>
</dbReference>
<comment type="caution">
    <text evidence="12">The sequence shown here is derived from an EMBL/GenBank/DDBJ whole genome shotgun (WGS) entry which is preliminary data.</text>
</comment>
<comment type="pathway">
    <text evidence="2 9">Amino-acid biosynthesis; L-arginine biosynthesis [regulation].</text>
</comment>
<dbReference type="InterPro" id="IPR001669">
    <property type="entry name" value="Arg_repress"/>
</dbReference>
<dbReference type="GO" id="GO:0051259">
    <property type="term" value="P:protein complex oligomerization"/>
    <property type="evidence" value="ECO:0007669"/>
    <property type="project" value="InterPro"/>
</dbReference>
<evidence type="ECO:0000256" key="1">
    <source>
        <dbReference type="ARBA" id="ARBA00004496"/>
    </source>
</evidence>
<comment type="function">
    <text evidence="9">Regulates arginine biosynthesis genes.</text>
</comment>
<dbReference type="OrthoDB" id="9807089at2"/>
<dbReference type="PANTHER" id="PTHR34471:SF1">
    <property type="entry name" value="ARGININE REPRESSOR"/>
    <property type="match status" value="1"/>
</dbReference>
<keyword evidence="9" id="KW-0055">Arginine biosynthesis</keyword>
<dbReference type="PRINTS" id="PR01467">
    <property type="entry name" value="ARGREPRESSOR"/>
</dbReference>
<feature type="domain" description="Arginine repressor DNA-binding" evidence="10">
    <location>
        <begin position="1"/>
        <end position="54"/>
    </location>
</feature>
<evidence type="ECO:0000313" key="13">
    <source>
        <dbReference type="Proteomes" id="UP000264702"/>
    </source>
</evidence>
<dbReference type="GO" id="GO:0003700">
    <property type="term" value="F:DNA-binding transcription factor activity"/>
    <property type="evidence" value="ECO:0007669"/>
    <property type="project" value="UniProtKB-UniRule"/>
</dbReference>
<dbReference type="GO" id="GO:0006526">
    <property type="term" value="P:L-arginine biosynthetic process"/>
    <property type="evidence" value="ECO:0007669"/>
    <property type="project" value="UniProtKB-UniPathway"/>
</dbReference>
<dbReference type="Pfam" id="PF01316">
    <property type="entry name" value="Arg_repressor"/>
    <property type="match status" value="1"/>
</dbReference>
<evidence type="ECO:0000256" key="2">
    <source>
        <dbReference type="ARBA" id="ARBA00005040"/>
    </source>
</evidence>